<dbReference type="AlphaFoldDB" id="A0A8D3E4J9"/>
<reference evidence="1" key="1">
    <citation type="submission" date="2023-05" db="EMBL/GenBank/DDBJ databases">
        <title>High-quality long-read genome of Scophthalmus maximus.</title>
        <authorList>
            <person name="Lien S."/>
            <person name="Martinez P."/>
        </authorList>
    </citation>
    <scope>NUCLEOTIDE SEQUENCE [LARGE SCALE GENOMIC DNA]</scope>
</reference>
<organism evidence="1 2">
    <name type="scientific">Scophthalmus maximus</name>
    <name type="common">Turbot</name>
    <name type="synonym">Psetta maxima</name>
    <dbReference type="NCBI Taxonomy" id="52904"/>
    <lineage>
        <taxon>Eukaryota</taxon>
        <taxon>Metazoa</taxon>
        <taxon>Chordata</taxon>
        <taxon>Craniata</taxon>
        <taxon>Vertebrata</taxon>
        <taxon>Euteleostomi</taxon>
        <taxon>Actinopterygii</taxon>
        <taxon>Neopterygii</taxon>
        <taxon>Teleostei</taxon>
        <taxon>Neoteleostei</taxon>
        <taxon>Acanthomorphata</taxon>
        <taxon>Carangaria</taxon>
        <taxon>Pleuronectiformes</taxon>
        <taxon>Pleuronectoidei</taxon>
        <taxon>Scophthalmidae</taxon>
        <taxon>Scophthalmus</taxon>
    </lineage>
</organism>
<proteinExistence type="predicted"/>
<name>A0A8D3E4J9_SCOMX</name>
<dbReference type="Proteomes" id="UP000694558">
    <property type="component" value="Chromosome 12"/>
</dbReference>
<evidence type="ECO:0000313" key="1">
    <source>
        <dbReference type="Ensembl" id="ENSSMAP00000066708.1"/>
    </source>
</evidence>
<dbReference type="Ensembl" id="ENSSMAT00000039702.1">
    <property type="protein sequence ID" value="ENSSMAP00000066708.1"/>
    <property type="gene ID" value="ENSSMAG00000030945.1"/>
</dbReference>
<protein>
    <submittedName>
        <fullName evidence="1">Uncharacterized protein</fullName>
    </submittedName>
</protein>
<reference evidence="1" key="2">
    <citation type="submission" date="2025-08" db="UniProtKB">
        <authorList>
            <consortium name="Ensembl"/>
        </authorList>
    </citation>
    <scope>IDENTIFICATION</scope>
</reference>
<sequence>HERKERPAVLRDRIVWSLLICTEDPIFKWNNFGTSRVPPTAYHPAKLNKQGRRALVRDETKNLMITLAEL</sequence>
<evidence type="ECO:0000313" key="2">
    <source>
        <dbReference type="Proteomes" id="UP000694558"/>
    </source>
</evidence>
<accession>A0A8D3E4J9</accession>